<evidence type="ECO:0000256" key="4">
    <source>
        <dbReference type="ARBA" id="ARBA00023128"/>
    </source>
</evidence>
<keyword evidence="9" id="KW-1185">Reference proteome</keyword>
<dbReference type="Pfam" id="PF10780">
    <property type="entry name" value="MRP_L53"/>
    <property type="match status" value="1"/>
</dbReference>
<dbReference type="FunFam" id="3.40.30.10:FF:000260">
    <property type="entry name" value="Mitochondrial ribosomal protein L44"/>
    <property type="match status" value="1"/>
</dbReference>
<evidence type="ECO:0000256" key="2">
    <source>
        <dbReference type="ARBA" id="ARBA00005557"/>
    </source>
</evidence>
<comment type="subcellular location">
    <subcellularLocation>
        <location evidence="1">Mitochondrion</location>
    </subcellularLocation>
</comment>
<organism evidence="8 9">
    <name type="scientific">Cladonia borealis</name>
    <dbReference type="NCBI Taxonomy" id="184061"/>
    <lineage>
        <taxon>Eukaryota</taxon>
        <taxon>Fungi</taxon>
        <taxon>Dikarya</taxon>
        <taxon>Ascomycota</taxon>
        <taxon>Pezizomycotina</taxon>
        <taxon>Lecanoromycetes</taxon>
        <taxon>OSLEUM clade</taxon>
        <taxon>Lecanoromycetidae</taxon>
        <taxon>Lecanorales</taxon>
        <taxon>Lecanorineae</taxon>
        <taxon>Cladoniaceae</taxon>
        <taxon>Cladonia</taxon>
    </lineage>
</organism>
<name>A0AA39V4G7_9LECA</name>
<dbReference type="InterPro" id="IPR019716">
    <property type="entry name" value="Ribosomal_mL53"/>
</dbReference>
<dbReference type="AlphaFoldDB" id="A0AA39V4G7"/>
<evidence type="ECO:0000256" key="1">
    <source>
        <dbReference type="ARBA" id="ARBA00004173"/>
    </source>
</evidence>
<evidence type="ECO:0000313" key="9">
    <source>
        <dbReference type="Proteomes" id="UP001166286"/>
    </source>
</evidence>
<reference evidence="8" key="1">
    <citation type="submission" date="2023-03" db="EMBL/GenBank/DDBJ databases">
        <title>Complete genome of Cladonia borealis.</title>
        <authorList>
            <person name="Park H."/>
        </authorList>
    </citation>
    <scope>NUCLEOTIDE SEQUENCE</scope>
    <source>
        <strain evidence="8">ANT050790</strain>
    </source>
</reference>
<feature type="coiled-coil region" evidence="7">
    <location>
        <begin position="60"/>
        <end position="94"/>
    </location>
</feature>
<dbReference type="PANTHER" id="PTHR28236">
    <property type="entry name" value="54S RIBOSOMAL PROTEIN L44, MITOCHONDRIAL"/>
    <property type="match status" value="1"/>
</dbReference>
<evidence type="ECO:0000256" key="5">
    <source>
        <dbReference type="ARBA" id="ARBA00023274"/>
    </source>
</evidence>
<protein>
    <recommendedName>
        <fullName evidence="6">Large ribosomal subunit protein mL53</fullName>
    </recommendedName>
</protein>
<gene>
    <name evidence="8" type="ORF">JMJ35_001701</name>
</gene>
<evidence type="ECO:0000256" key="3">
    <source>
        <dbReference type="ARBA" id="ARBA00022980"/>
    </source>
</evidence>
<comment type="caution">
    <text evidence="8">The sequence shown here is derived from an EMBL/GenBank/DDBJ whole genome shotgun (WGS) entry which is preliminary data.</text>
</comment>
<dbReference type="EMBL" id="JAFEKC020000003">
    <property type="protein sequence ID" value="KAK0515667.1"/>
    <property type="molecule type" value="Genomic_DNA"/>
</dbReference>
<keyword evidence="4" id="KW-0496">Mitochondrion</keyword>
<dbReference type="GO" id="GO:0003735">
    <property type="term" value="F:structural constituent of ribosome"/>
    <property type="evidence" value="ECO:0007669"/>
    <property type="project" value="TreeGrafter"/>
</dbReference>
<dbReference type="GO" id="GO:0005762">
    <property type="term" value="C:mitochondrial large ribosomal subunit"/>
    <property type="evidence" value="ECO:0007669"/>
    <property type="project" value="TreeGrafter"/>
</dbReference>
<comment type="similarity">
    <text evidence="2">Belongs to the mitochondrion-specific ribosomal protein mL53 family.</text>
</comment>
<sequence>MITKHITEVTTRFNPFKKPSKTCRVFLAYLPANARTTMKINTTVLPRDSPEPSFLKLKFKDGKEMQLDTEKLKINDLEEEVDRHSRTLNRKADLEG</sequence>
<keyword evidence="5" id="KW-0687">Ribonucleoprotein</keyword>
<evidence type="ECO:0000256" key="6">
    <source>
        <dbReference type="ARBA" id="ARBA00035180"/>
    </source>
</evidence>
<dbReference type="Proteomes" id="UP001166286">
    <property type="component" value="Unassembled WGS sequence"/>
</dbReference>
<evidence type="ECO:0000313" key="8">
    <source>
        <dbReference type="EMBL" id="KAK0515667.1"/>
    </source>
</evidence>
<accession>A0AA39V4G7</accession>
<dbReference type="Gene3D" id="3.40.30.10">
    <property type="entry name" value="Glutaredoxin"/>
    <property type="match status" value="1"/>
</dbReference>
<proteinExistence type="inferred from homology"/>
<dbReference type="PANTHER" id="PTHR28236:SF1">
    <property type="entry name" value="LARGE RIBOSOMAL SUBUNIT PROTEIN ML53"/>
    <property type="match status" value="1"/>
</dbReference>
<keyword evidence="3" id="KW-0689">Ribosomal protein</keyword>
<evidence type="ECO:0000256" key="7">
    <source>
        <dbReference type="SAM" id="Coils"/>
    </source>
</evidence>
<dbReference type="InterPro" id="IPR042776">
    <property type="entry name" value="Ribosomal_mL53_fung"/>
</dbReference>
<keyword evidence="7" id="KW-0175">Coiled coil</keyword>